<protein>
    <submittedName>
        <fullName evidence="3">Uncharacterized protein</fullName>
    </submittedName>
</protein>
<accession>A0A8E2F3U7</accession>
<proteinExistence type="predicted"/>
<feature type="region of interest" description="Disordered" evidence="1">
    <location>
        <begin position="146"/>
        <end position="165"/>
    </location>
</feature>
<feature type="chain" id="PRO_5034096594" evidence="2">
    <location>
        <begin position="19"/>
        <end position="236"/>
    </location>
</feature>
<feature type="signal peptide" evidence="2">
    <location>
        <begin position="1"/>
        <end position="18"/>
    </location>
</feature>
<dbReference type="Proteomes" id="UP000250140">
    <property type="component" value="Unassembled WGS sequence"/>
</dbReference>
<evidence type="ECO:0000313" key="3">
    <source>
        <dbReference type="EMBL" id="OCL10047.1"/>
    </source>
</evidence>
<sequence>MKTSSLLVQFLFIYGCLAHEFFKLGSGPFQKRTTCGRGATCQQACGGGAIPCGTSGNHCYDPTLGETCCTADEHYCVKGQYCAPVVGYCCSNSETPANCASRLSFTLPPTTSTLSTVEPVTVVSTPTLVSSKPTSSSVIAVAFSSTSSSKPSSTSRVPSSSSIPLSSSAQALTTSKSASASASGISLASSTTSKASFITATTTTRALSVAAFTGAAARETAAGAVVMGAMCLLVAF</sequence>
<dbReference type="PROSITE" id="PS51257">
    <property type="entry name" value="PROKAR_LIPOPROTEIN"/>
    <property type="match status" value="1"/>
</dbReference>
<dbReference type="OrthoDB" id="5409186at2759"/>
<gene>
    <name evidence="3" type="ORF">AOQ84DRAFT_7890</name>
</gene>
<reference evidence="3 4" key="1">
    <citation type="journal article" date="2016" name="Nat. Commun.">
        <title>Ectomycorrhizal ecology is imprinted in the genome of the dominant symbiotic fungus Cenococcum geophilum.</title>
        <authorList>
            <consortium name="DOE Joint Genome Institute"/>
            <person name="Peter M."/>
            <person name="Kohler A."/>
            <person name="Ohm R.A."/>
            <person name="Kuo A."/>
            <person name="Krutzmann J."/>
            <person name="Morin E."/>
            <person name="Arend M."/>
            <person name="Barry K.W."/>
            <person name="Binder M."/>
            <person name="Choi C."/>
            <person name="Clum A."/>
            <person name="Copeland A."/>
            <person name="Grisel N."/>
            <person name="Haridas S."/>
            <person name="Kipfer T."/>
            <person name="LaButti K."/>
            <person name="Lindquist E."/>
            <person name="Lipzen A."/>
            <person name="Maire R."/>
            <person name="Meier B."/>
            <person name="Mihaltcheva S."/>
            <person name="Molinier V."/>
            <person name="Murat C."/>
            <person name="Poggeler S."/>
            <person name="Quandt C.A."/>
            <person name="Sperisen C."/>
            <person name="Tritt A."/>
            <person name="Tisserant E."/>
            <person name="Crous P.W."/>
            <person name="Henrissat B."/>
            <person name="Nehls U."/>
            <person name="Egli S."/>
            <person name="Spatafora J.W."/>
            <person name="Grigoriev I.V."/>
            <person name="Martin F.M."/>
        </authorList>
    </citation>
    <scope>NUCLEOTIDE SEQUENCE [LARGE SCALE GENOMIC DNA]</scope>
    <source>
        <strain evidence="3 4">CBS 207.34</strain>
    </source>
</reference>
<keyword evidence="4" id="KW-1185">Reference proteome</keyword>
<organism evidence="3 4">
    <name type="scientific">Glonium stellatum</name>
    <dbReference type="NCBI Taxonomy" id="574774"/>
    <lineage>
        <taxon>Eukaryota</taxon>
        <taxon>Fungi</taxon>
        <taxon>Dikarya</taxon>
        <taxon>Ascomycota</taxon>
        <taxon>Pezizomycotina</taxon>
        <taxon>Dothideomycetes</taxon>
        <taxon>Pleosporomycetidae</taxon>
        <taxon>Gloniales</taxon>
        <taxon>Gloniaceae</taxon>
        <taxon>Glonium</taxon>
    </lineage>
</organism>
<dbReference type="AlphaFoldDB" id="A0A8E2F3U7"/>
<keyword evidence="2" id="KW-0732">Signal</keyword>
<dbReference type="EMBL" id="KV749317">
    <property type="protein sequence ID" value="OCL10047.1"/>
    <property type="molecule type" value="Genomic_DNA"/>
</dbReference>
<name>A0A8E2F3U7_9PEZI</name>
<evidence type="ECO:0000256" key="2">
    <source>
        <dbReference type="SAM" id="SignalP"/>
    </source>
</evidence>
<evidence type="ECO:0000313" key="4">
    <source>
        <dbReference type="Proteomes" id="UP000250140"/>
    </source>
</evidence>
<evidence type="ECO:0000256" key="1">
    <source>
        <dbReference type="SAM" id="MobiDB-lite"/>
    </source>
</evidence>